<dbReference type="PANTHER" id="PTHR35791:SF1">
    <property type="entry name" value="UPF0754 MEMBRANE PROTEIN YHEB"/>
    <property type="match status" value="1"/>
</dbReference>
<evidence type="ECO:0008006" key="9">
    <source>
        <dbReference type="Google" id="ProtNLM"/>
    </source>
</evidence>
<proteinExistence type="inferred from homology"/>
<keyword evidence="4 6" id="KW-1133">Transmembrane helix</keyword>
<name>A0A0V8JPB0_9BACI</name>
<organism evidence="7 8">
    <name type="scientific">Priestia veravalensis</name>
    <dbReference type="NCBI Taxonomy" id="1414648"/>
    <lineage>
        <taxon>Bacteria</taxon>
        <taxon>Bacillati</taxon>
        <taxon>Bacillota</taxon>
        <taxon>Bacilli</taxon>
        <taxon>Bacillales</taxon>
        <taxon>Bacillaceae</taxon>
        <taxon>Priestia</taxon>
    </lineage>
</organism>
<evidence type="ECO:0000313" key="7">
    <source>
        <dbReference type="EMBL" id="KSU88764.1"/>
    </source>
</evidence>
<dbReference type="InterPro" id="IPR007383">
    <property type="entry name" value="DUF445"/>
</dbReference>
<dbReference type="RefSeq" id="WP_062686563.1">
    <property type="nucleotide sequence ID" value="NZ_KQ758635.1"/>
</dbReference>
<evidence type="ECO:0000256" key="4">
    <source>
        <dbReference type="ARBA" id="ARBA00022989"/>
    </source>
</evidence>
<accession>A0A0V8JPB0</accession>
<evidence type="ECO:0000256" key="5">
    <source>
        <dbReference type="ARBA" id="ARBA00023136"/>
    </source>
</evidence>
<comment type="similarity">
    <text evidence="2">Belongs to the UPF0754 family.</text>
</comment>
<feature type="transmembrane region" description="Helical" evidence="6">
    <location>
        <begin position="6"/>
        <end position="30"/>
    </location>
</feature>
<protein>
    <recommendedName>
        <fullName evidence="9">DUF445 domain-containing protein</fullName>
    </recommendedName>
</protein>
<dbReference type="InterPro" id="IPR016991">
    <property type="entry name" value="UCP032178"/>
</dbReference>
<dbReference type="PIRSF" id="PIRSF032178">
    <property type="entry name" value="UCP032178"/>
    <property type="match status" value="1"/>
</dbReference>
<gene>
    <name evidence="7" type="ORF">AS180_06395</name>
</gene>
<evidence type="ECO:0000256" key="6">
    <source>
        <dbReference type="SAM" id="Phobius"/>
    </source>
</evidence>
<dbReference type="AlphaFoldDB" id="A0A0V8JPB0"/>
<dbReference type="GO" id="GO:0005886">
    <property type="term" value="C:plasma membrane"/>
    <property type="evidence" value="ECO:0007669"/>
    <property type="project" value="UniProtKB-SubCell"/>
</dbReference>
<comment type="caution">
    <text evidence="7">The sequence shown here is derived from an EMBL/GenBank/DDBJ whole genome shotgun (WGS) entry which is preliminary data.</text>
</comment>
<evidence type="ECO:0000256" key="1">
    <source>
        <dbReference type="ARBA" id="ARBA00004236"/>
    </source>
</evidence>
<keyword evidence="8" id="KW-1185">Reference proteome</keyword>
<dbReference type="Proteomes" id="UP000053681">
    <property type="component" value="Unassembled WGS sequence"/>
</dbReference>
<keyword evidence="3 6" id="KW-0812">Transmembrane</keyword>
<sequence>MEQFITIIIMAVIGAVIGGVTNHLAIKMLFHPYEAKYLFRKRIPFTPGLIPKRRDELAVQLGKTVVDHLLTPESLKRKLKDPAFHQILLRMANDGLEKVFTTKQTLAEVLDAIGIKEAQDKTKNAVRKLVEKKYIEFMTSKSGESLSSLLSEGTKQKVDQVIPVIAKQICEKAVEYFESEEGKRRLERMIDDFLMKKGMLGNMIQMFLGNTKVIDKVQPEIIKFFKHEGTSELFESLIEKEWKKLQEKTVDEAEEFIGRETMLEGIQSIVDRTISVDTLFAKPVSELVAPAHSYVQKVVPVVVEKAGDFLVERIDSLMSQLKLEDIVREQVESFSVERIEELILGISKREFKMITYLGALLGGIIGVVQGVIALFIA</sequence>
<keyword evidence="5 6" id="KW-0472">Membrane</keyword>
<evidence type="ECO:0000256" key="2">
    <source>
        <dbReference type="ARBA" id="ARBA00008053"/>
    </source>
</evidence>
<evidence type="ECO:0000313" key="8">
    <source>
        <dbReference type="Proteomes" id="UP000053681"/>
    </source>
</evidence>
<evidence type="ECO:0000256" key="3">
    <source>
        <dbReference type="ARBA" id="ARBA00022692"/>
    </source>
</evidence>
<reference evidence="7 8" key="1">
    <citation type="submission" date="2015-11" db="EMBL/GenBank/DDBJ databases">
        <title>Bacillus caseinolyticus sp nov.</title>
        <authorList>
            <person name="Dastager S.G."/>
            <person name="Mawlankar R."/>
        </authorList>
    </citation>
    <scope>NUCLEOTIDE SEQUENCE [LARGE SCALE GENOMIC DNA]</scope>
    <source>
        <strain evidence="7 8">SGD-V-76</strain>
    </source>
</reference>
<dbReference type="PANTHER" id="PTHR35791">
    <property type="entry name" value="UPF0754 MEMBRANE PROTEIN YHEB"/>
    <property type="match status" value="1"/>
</dbReference>
<comment type="subcellular location">
    <subcellularLocation>
        <location evidence="1">Cell membrane</location>
    </subcellularLocation>
</comment>
<dbReference type="Pfam" id="PF04286">
    <property type="entry name" value="DUF445"/>
    <property type="match status" value="1"/>
</dbReference>
<dbReference type="EMBL" id="LNQP01000016">
    <property type="protein sequence ID" value="KSU88764.1"/>
    <property type="molecule type" value="Genomic_DNA"/>
</dbReference>
<feature type="transmembrane region" description="Helical" evidence="6">
    <location>
        <begin position="354"/>
        <end position="376"/>
    </location>
</feature>